<evidence type="ECO:0000256" key="3">
    <source>
        <dbReference type="ARBA" id="ARBA00023002"/>
    </source>
</evidence>
<dbReference type="OrthoDB" id="1470350at2759"/>
<dbReference type="PRINTS" id="PR00385">
    <property type="entry name" value="P450"/>
</dbReference>
<dbReference type="GO" id="GO:0016705">
    <property type="term" value="F:oxidoreductase activity, acting on paired donors, with incorporation or reduction of molecular oxygen"/>
    <property type="evidence" value="ECO:0007669"/>
    <property type="project" value="InterPro"/>
</dbReference>
<comment type="similarity">
    <text evidence="1">Belongs to the cytochrome P450 family.</text>
</comment>
<feature type="binding site" description="axial binding residue" evidence="5">
    <location>
        <position position="389"/>
    </location>
    <ligand>
        <name>heme</name>
        <dbReference type="ChEBI" id="CHEBI:30413"/>
    </ligand>
    <ligandPart>
        <name>Fe</name>
        <dbReference type="ChEBI" id="CHEBI:18248"/>
    </ligandPart>
</feature>
<dbReference type="STRING" id="4795.A0A225W1V4"/>
<name>A0A225W1V4_9STRA</name>
<dbReference type="EMBL" id="NBNE01002142">
    <property type="protein sequence ID" value="OWZ11374.1"/>
    <property type="molecule type" value="Genomic_DNA"/>
</dbReference>
<dbReference type="GO" id="GO:0004497">
    <property type="term" value="F:monooxygenase activity"/>
    <property type="evidence" value="ECO:0007669"/>
    <property type="project" value="InterPro"/>
</dbReference>
<proteinExistence type="inferred from homology"/>
<comment type="caution">
    <text evidence="6">The sequence shown here is derived from an EMBL/GenBank/DDBJ whole genome shotgun (WGS) entry which is preliminary data.</text>
</comment>
<evidence type="ECO:0000256" key="2">
    <source>
        <dbReference type="ARBA" id="ARBA00022723"/>
    </source>
</evidence>
<keyword evidence="2 5" id="KW-0479">Metal-binding</keyword>
<dbReference type="AlphaFoldDB" id="A0A225W1V4"/>
<dbReference type="PRINTS" id="PR00463">
    <property type="entry name" value="EP450I"/>
</dbReference>
<dbReference type="Proteomes" id="UP000198211">
    <property type="component" value="Unassembled WGS sequence"/>
</dbReference>
<dbReference type="InterPro" id="IPR036396">
    <property type="entry name" value="Cyt_P450_sf"/>
</dbReference>
<keyword evidence="4 5" id="KW-0408">Iron</keyword>
<dbReference type="InterPro" id="IPR002401">
    <property type="entry name" value="Cyt_P450_E_grp-I"/>
</dbReference>
<keyword evidence="7" id="KW-1185">Reference proteome</keyword>
<accession>A0A225W1V4</accession>
<protein>
    <submittedName>
        <fullName evidence="6">Cytochrome P450</fullName>
    </submittedName>
</protein>
<keyword evidence="3" id="KW-0560">Oxidoreductase</keyword>
<dbReference type="SUPFAM" id="SSF48264">
    <property type="entry name" value="Cytochrome P450"/>
    <property type="match status" value="1"/>
</dbReference>
<evidence type="ECO:0000313" key="7">
    <source>
        <dbReference type="Proteomes" id="UP000198211"/>
    </source>
</evidence>
<organism evidence="6 7">
    <name type="scientific">Phytophthora megakarya</name>
    <dbReference type="NCBI Taxonomy" id="4795"/>
    <lineage>
        <taxon>Eukaryota</taxon>
        <taxon>Sar</taxon>
        <taxon>Stramenopiles</taxon>
        <taxon>Oomycota</taxon>
        <taxon>Peronosporomycetes</taxon>
        <taxon>Peronosporales</taxon>
        <taxon>Peronosporaceae</taxon>
        <taxon>Phytophthora</taxon>
    </lineage>
</organism>
<dbReference type="Gene3D" id="1.10.630.10">
    <property type="entry name" value="Cytochrome P450"/>
    <property type="match status" value="1"/>
</dbReference>
<dbReference type="PANTHER" id="PTHR24296">
    <property type="entry name" value="CYTOCHROME P450"/>
    <property type="match status" value="1"/>
</dbReference>
<evidence type="ECO:0000256" key="4">
    <source>
        <dbReference type="ARBA" id="ARBA00023004"/>
    </source>
</evidence>
<dbReference type="Pfam" id="PF00067">
    <property type="entry name" value="p450"/>
    <property type="match status" value="1"/>
</dbReference>
<comment type="cofactor">
    <cofactor evidence="5">
        <name>heme</name>
        <dbReference type="ChEBI" id="CHEBI:30413"/>
    </cofactor>
</comment>
<gene>
    <name evidence="6" type="ORF">PHMEG_00015612</name>
</gene>
<evidence type="ECO:0000256" key="1">
    <source>
        <dbReference type="ARBA" id="ARBA00010617"/>
    </source>
</evidence>
<dbReference type="CDD" id="cd11064">
    <property type="entry name" value="CYP86A"/>
    <property type="match status" value="1"/>
</dbReference>
<dbReference type="GO" id="GO:0005506">
    <property type="term" value="F:iron ion binding"/>
    <property type="evidence" value="ECO:0007669"/>
    <property type="project" value="InterPro"/>
</dbReference>
<keyword evidence="5" id="KW-0349">Heme</keyword>
<sequence>MTEQSRLSGGKPWVLRILSQPTTLVFTSPEAFEDIFKTQFDTFERGPDMRELFFAFFGKGIIGADGDAWLKHRRTASAMFTARTLRDVVDAVAKEKSLQMRDVLAEYAKQHKVVSMKSLLGKFSSDVFTKIGFGVDLNGLGGGVDEADHPFIGAVEVYDDVLGARLKSPTWYWKLKRFLNIGDERELKHASKIVHDLTHEVIRESLESKNRGDGQARKDLLALLVNSENDLEIIRDSAMNFLLAGKDTTGFSLSWIIVNMNRHPAVLAKLRAELHEKLPGLKTGEIEAPTFEALQHLPYLKAVVKESLRLFVSATNRVPNQSTTLRDGTYIPFGCGVMMPIYASSRMKSVWGEDADEYKPERWIDPETGKVKPVSPFKFCSFIGGPRICIGMRFALLQMRIATAVIFSRFDLKTVEDPFAITYDIAFTLPVKGPLDVTVHEIA</sequence>
<dbReference type="GO" id="GO:0020037">
    <property type="term" value="F:heme binding"/>
    <property type="evidence" value="ECO:0007669"/>
    <property type="project" value="InterPro"/>
</dbReference>
<dbReference type="InterPro" id="IPR001128">
    <property type="entry name" value="Cyt_P450"/>
</dbReference>
<evidence type="ECO:0000256" key="5">
    <source>
        <dbReference type="PIRSR" id="PIRSR602401-1"/>
    </source>
</evidence>
<evidence type="ECO:0000313" key="6">
    <source>
        <dbReference type="EMBL" id="OWZ11374.1"/>
    </source>
</evidence>
<reference evidence="7" key="1">
    <citation type="submission" date="2017-03" db="EMBL/GenBank/DDBJ databases">
        <title>Phytopthora megakarya and P. palmivora, two closely related causual agents of cacao black pod achieved similar genome size and gene model numbers by different mechanisms.</title>
        <authorList>
            <person name="Ali S."/>
            <person name="Shao J."/>
            <person name="Larry D.J."/>
            <person name="Kronmiller B."/>
            <person name="Shen D."/>
            <person name="Strem M.D."/>
            <person name="Melnick R.L."/>
            <person name="Guiltinan M.J."/>
            <person name="Tyler B.M."/>
            <person name="Meinhardt L.W."/>
            <person name="Bailey B.A."/>
        </authorList>
    </citation>
    <scope>NUCLEOTIDE SEQUENCE [LARGE SCALE GENOMIC DNA]</scope>
    <source>
        <strain evidence="7">zdho120</strain>
    </source>
</reference>